<evidence type="ECO:0000256" key="1">
    <source>
        <dbReference type="ARBA" id="ARBA00006336"/>
    </source>
</evidence>
<dbReference type="SUPFAM" id="SSF52499">
    <property type="entry name" value="Isochorismatase-like hydrolases"/>
    <property type="match status" value="1"/>
</dbReference>
<dbReference type="PANTHER" id="PTHR43130:SF3">
    <property type="entry name" value="HTH-TYPE TRANSCRIPTIONAL REGULATOR RV1931C"/>
    <property type="match status" value="1"/>
</dbReference>
<dbReference type="InterPro" id="IPR029062">
    <property type="entry name" value="Class_I_gatase-like"/>
</dbReference>
<evidence type="ECO:0000256" key="2">
    <source>
        <dbReference type="ARBA" id="ARBA00023015"/>
    </source>
</evidence>
<feature type="domain" description="HTH araC/xylS-type" evidence="5">
    <location>
        <begin position="367"/>
        <end position="456"/>
    </location>
</feature>
<dbReference type="Gene3D" id="3.40.50.880">
    <property type="match status" value="1"/>
</dbReference>
<dbReference type="GO" id="GO:0043565">
    <property type="term" value="F:sequence-specific DNA binding"/>
    <property type="evidence" value="ECO:0007669"/>
    <property type="project" value="InterPro"/>
</dbReference>
<dbReference type="InterPro" id="IPR052158">
    <property type="entry name" value="INH-QAR"/>
</dbReference>
<evidence type="ECO:0000256" key="3">
    <source>
        <dbReference type="ARBA" id="ARBA00023163"/>
    </source>
</evidence>
<keyword evidence="2" id="KW-0805">Transcription regulation</keyword>
<reference evidence="6 7" key="1">
    <citation type="submission" date="2012-10" db="EMBL/GenBank/DDBJ databases">
        <title>Genome sequencing and analysis of entomopathogenic fungi Beauveria bassiana D1-5.</title>
        <authorList>
            <person name="Li Q."/>
            <person name="Wang L."/>
            <person name="Zhang Z."/>
            <person name="Wang Q."/>
            <person name="Ren J."/>
            <person name="Wang M."/>
            <person name="Xu W."/>
            <person name="Wang J."/>
            <person name="Lu Y."/>
            <person name="Du Q."/>
            <person name="Sun Z."/>
        </authorList>
    </citation>
    <scope>NUCLEOTIDE SEQUENCE [LARGE SCALE GENOMIC DNA]</scope>
    <source>
        <strain evidence="6 7">D1-5</strain>
    </source>
</reference>
<accession>A0A0A2W3L3</accession>
<sequence length="456" mass="50845">MSCSALINIDTQQSFFHRSYWQQDDVPAFQEAMLELIAGCQRKGVPVVDIFHVDEDDVFSLASGFVTPMPFLRHQPEASFQKHVHNAFTDTGLDRWLRSRDINHLIICGIRTEQCCETTARVASDLGYRVSFVSEAMLTFPMSWKGVTLDSATLRHRTETVLAGRGLVCGAAGGFVPRSERPGGNAGPDPEVETSIGLTFSGIQPLPENLPPGSLLVLPGVCDSNRFFATPQAEEVRRWLTRLQPQIHSQQLNLMCVCSGALLAARAGLMHGIQCTTHHDVLERLKAAAPGAQVKDNRIFVEDRGIWTSAGITSGIDLALHLINRYCGPRMALEVAREMVVWFRRSGDDPQLSPWLRYRNHIHPAVHRAQDLLSSAPEVAWPIPEIANRVHVSPRHLSRLFQHHLGISVRDYLEQLRLAVAEQRLQQGQRMEQAASAAGFSSPRQFHRARGRSRDA</sequence>
<dbReference type="Pfam" id="PF12833">
    <property type="entry name" value="HTH_18"/>
    <property type="match status" value="1"/>
</dbReference>
<dbReference type="Gene3D" id="3.40.50.850">
    <property type="entry name" value="Isochorismatase-like"/>
    <property type="match status" value="1"/>
</dbReference>
<dbReference type="SMART" id="SM00342">
    <property type="entry name" value="HTH_ARAC"/>
    <property type="match status" value="1"/>
</dbReference>
<comment type="caution">
    <text evidence="6">The sequence shown here is derived from an EMBL/GenBank/DDBJ whole genome shotgun (WGS) entry which is preliminary data.</text>
</comment>
<organism evidence="6 7">
    <name type="scientific">Beauveria bassiana D1-5</name>
    <dbReference type="NCBI Taxonomy" id="1245745"/>
    <lineage>
        <taxon>Eukaryota</taxon>
        <taxon>Fungi</taxon>
        <taxon>Dikarya</taxon>
        <taxon>Ascomycota</taxon>
        <taxon>Pezizomycotina</taxon>
        <taxon>Sordariomycetes</taxon>
        <taxon>Hypocreomycetidae</taxon>
        <taxon>Hypocreales</taxon>
        <taxon>Cordycipitaceae</taxon>
        <taxon>Beauveria</taxon>
    </lineage>
</organism>
<evidence type="ECO:0000259" key="5">
    <source>
        <dbReference type="PROSITE" id="PS01124"/>
    </source>
</evidence>
<dbReference type="InterPro" id="IPR018060">
    <property type="entry name" value="HTH_AraC"/>
</dbReference>
<dbReference type="Pfam" id="PF00857">
    <property type="entry name" value="Isochorismatase"/>
    <property type="match status" value="1"/>
</dbReference>
<dbReference type="Pfam" id="PF01965">
    <property type="entry name" value="DJ-1_PfpI"/>
    <property type="match status" value="1"/>
</dbReference>
<evidence type="ECO:0000313" key="7">
    <source>
        <dbReference type="Proteomes" id="UP000030106"/>
    </source>
</evidence>
<dbReference type="SUPFAM" id="SSF52317">
    <property type="entry name" value="Class I glutamine amidotransferase-like"/>
    <property type="match status" value="1"/>
</dbReference>
<dbReference type="SUPFAM" id="SSF46689">
    <property type="entry name" value="Homeodomain-like"/>
    <property type="match status" value="1"/>
</dbReference>
<dbReference type="Proteomes" id="UP000030106">
    <property type="component" value="Unassembled WGS sequence"/>
</dbReference>
<dbReference type="Gene3D" id="1.10.10.60">
    <property type="entry name" value="Homeodomain-like"/>
    <property type="match status" value="1"/>
</dbReference>
<protein>
    <submittedName>
        <fullName evidence="6">HTH-type transcriptional regulator glxA</fullName>
    </submittedName>
</protein>
<dbReference type="InterPro" id="IPR000868">
    <property type="entry name" value="Isochorismatase-like_dom"/>
</dbReference>
<dbReference type="PANTHER" id="PTHR43130">
    <property type="entry name" value="ARAC-FAMILY TRANSCRIPTIONAL REGULATOR"/>
    <property type="match status" value="1"/>
</dbReference>
<evidence type="ECO:0000256" key="4">
    <source>
        <dbReference type="SAM" id="MobiDB-lite"/>
    </source>
</evidence>
<dbReference type="EMBL" id="ANFO01000063">
    <property type="protein sequence ID" value="KGQ13045.1"/>
    <property type="molecule type" value="Genomic_DNA"/>
</dbReference>
<dbReference type="PROSITE" id="PS01124">
    <property type="entry name" value="HTH_ARAC_FAMILY_2"/>
    <property type="match status" value="1"/>
</dbReference>
<proteinExistence type="inferred from homology"/>
<name>A0A0A2W3L3_BEABA</name>
<dbReference type="InterPro" id="IPR036380">
    <property type="entry name" value="Isochorismatase-like_sf"/>
</dbReference>
<feature type="region of interest" description="Disordered" evidence="4">
    <location>
        <begin position="431"/>
        <end position="456"/>
    </location>
</feature>
<dbReference type="InterPro" id="IPR009057">
    <property type="entry name" value="Homeodomain-like_sf"/>
</dbReference>
<dbReference type="InterPro" id="IPR002818">
    <property type="entry name" value="DJ-1/PfpI"/>
</dbReference>
<gene>
    <name evidence="6" type="ORF">BBAD15_g1202</name>
</gene>
<evidence type="ECO:0000313" key="6">
    <source>
        <dbReference type="EMBL" id="KGQ13045.1"/>
    </source>
</evidence>
<feature type="compositionally biased region" description="Basic residues" evidence="4">
    <location>
        <begin position="445"/>
        <end position="456"/>
    </location>
</feature>
<dbReference type="HOGENOM" id="CLU_599901_0_0_1"/>
<dbReference type="GO" id="GO:0003700">
    <property type="term" value="F:DNA-binding transcription factor activity"/>
    <property type="evidence" value="ECO:0007669"/>
    <property type="project" value="InterPro"/>
</dbReference>
<dbReference type="STRING" id="1245745.A0A0A2W3L3"/>
<dbReference type="AlphaFoldDB" id="A0A0A2W3L3"/>
<comment type="similarity">
    <text evidence="1">Belongs to the isochorismatase family.</text>
</comment>
<keyword evidence="3" id="KW-0804">Transcription</keyword>